<dbReference type="Proteomes" id="UP001295469">
    <property type="component" value="Chromosome A09"/>
</dbReference>
<dbReference type="GO" id="GO:0050660">
    <property type="term" value="F:flavin adenine dinucleotide binding"/>
    <property type="evidence" value="ECO:0007669"/>
    <property type="project" value="InterPro"/>
</dbReference>
<comment type="cofactor">
    <cofactor evidence="1">
        <name>FAD</name>
        <dbReference type="ChEBI" id="CHEBI:57692"/>
    </cofactor>
</comment>
<keyword evidence="3 4" id="KW-0274">FAD</keyword>
<dbReference type="PANTHER" id="PTHR45968">
    <property type="entry name" value="OSJNBA0019K04.7 PROTEIN"/>
    <property type="match status" value="1"/>
</dbReference>
<gene>
    <name evidence="6" type="ORF">DARMORV10_A09P49040.1</name>
</gene>
<feature type="domain" description="Glucose-methanol-choline oxidoreductase N-terminal" evidence="5">
    <location>
        <begin position="118"/>
        <end position="141"/>
    </location>
</feature>
<dbReference type="InterPro" id="IPR036188">
    <property type="entry name" value="FAD/NAD-bd_sf"/>
</dbReference>
<dbReference type="Pfam" id="PF00732">
    <property type="entry name" value="GMC_oxred_N"/>
    <property type="match status" value="1"/>
</dbReference>
<dbReference type="EMBL" id="HG994363">
    <property type="protein sequence ID" value="CAF2047877.1"/>
    <property type="molecule type" value="Genomic_DNA"/>
</dbReference>
<name>A0A816PE87_BRANA</name>
<evidence type="ECO:0000256" key="2">
    <source>
        <dbReference type="ARBA" id="ARBA00022630"/>
    </source>
</evidence>
<dbReference type="PROSITE" id="PS00623">
    <property type="entry name" value="GMC_OXRED_1"/>
    <property type="match status" value="1"/>
</dbReference>
<dbReference type="AlphaFoldDB" id="A0A816PE87"/>
<reference evidence="6" key="1">
    <citation type="submission" date="2021-01" db="EMBL/GenBank/DDBJ databases">
        <authorList>
            <consortium name="Genoscope - CEA"/>
            <person name="William W."/>
        </authorList>
    </citation>
    <scope>NUCLEOTIDE SEQUENCE</scope>
</reference>
<dbReference type="GO" id="GO:0016614">
    <property type="term" value="F:oxidoreductase activity, acting on CH-OH group of donors"/>
    <property type="evidence" value="ECO:0007669"/>
    <property type="project" value="InterPro"/>
</dbReference>
<dbReference type="InterPro" id="IPR051871">
    <property type="entry name" value="GMC_Oxidoreductase-Related"/>
</dbReference>
<evidence type="ECO:0000256" key="1">
    <source>
        <dbReference type="ARBA" id="ARBA00001974"/>
    </source>
</evidence>
<keyword evidence="2 4" id="KW-0285">Flavoprotein</keyword>
<accession>A0A816PE87</accession>
<dbReference type="PANTHER" id="PTHR45968:SF32">
    <property type="entry name" value="GLUCOSE-METHANOL-CHOLINE OXIDOREDUCTASE N-TERMINAL DOMAIN-CONTAINING PROTEIN"/>
    <property type="match status" value="1"/>
</dbReference>
<comment type="similarity">
    <text evidence="4">Belongs to the GMC oxidoreductase family.</text>
</comment>
<dbReference type="Gene3D" id="3.50.50.60">
    <property type="entry name" value="FAD/NAD(P)-binding domain"/>
    <property type="match status" value="1"/>
</dbReference>
<proteinExistence type="inferred from homology"/>
<organism evidence="6">
    <name type="scientific">Brassica napus</name>
    <name type="common">Rape</name>
    <dbReference type="NCBI Taxonomy" id="3708"/>
    <lineage>
        <taxon>Eukaryota</taxon>
        <taxon>Viridiplantae</taxon>
        <taxon>Streptophyta</taxon>
        <taxon>Embryophyta</taxon>
        <taxon>Tracheophyta</taxon>
        <taxon>Spermatophyta</taxon>
        <taxon>Magnoliopsida</taxon>
        <taxon>eudicotyledons</taxon>
        <taxon>Gunneridae</taxon>
        <taxon>Pentapetalae</taxon>
        <taxon>rosids</taxon>
        <taxon>malvids</taxon>
        <taxon>Brassicales</taxon>
        <taxon>Brassicaceae</taxon>
        <taxon>Brassiceae</taxon>
        <taxon>Brassica</taxon>
    </lineage>
</organism>
<evidence type="ECO:0000256" key="4">
    <source>
        <dbReference type="RuleBase" id="RU003968"/>
    </source>
</evidence>
<sequence>MDFHIFRLFRYMSVAVFVFQGSCYSDKAGYYSFLRDATSAPTLSHYDYIVIGGGTAGCALAATLSQNATVLLLERGGSPYDNPLATDIGNFLNTFLNTTPNSWSQLFISEDGVFNSRARVLGGGTVINAGFYSRAEADFVAESGWDREEVEAAYEWVEKKLVFEPQIKGWQTAFIDGLLRLE</sequence>
<dbReference type="InterPro" id="IPR000172">
    <property type="entry name" value="GMC_OxRdtase_N"/>
</dbReference>
<evidence type="ECO:0000259" key="5">
    <source>
        <dbReference type="PROSITE" id="PS00623"/>
    </source>
</evidence>
<evidence type="ECO:0000313" key="6">
    <source>
        <dbReference type="EMBL" id="CAF2047877.1"/>
    </source>
</evidence>
<dbReference type="Gene3D" id="3.30.410.40">
    <property type="match status" value="1"/>
</dbReference>
<protein>
    <submittedName>
        <fullName evidence="6">(rape) hypothetical protein</fullName>
    </submittedName>
</protein>
<evidence type="ECO:0000256" key="3">
    <source>
        <dbReference type="ARBA" id="ARBA00022827"/>
    </source>
</evidence>
<dbReference type="SUPFAM" id="SSF51905">
    <property type="entry name" value="FAD/NAD(P)-binding domain"/>
    <property type="match status" value="1"/>
</dbReference>